<gene>
    <name evidence="1" type="ORF">CEP48_04475</name>
</gene>
<dbReference type="Proteomes" id="UP000955338">
    <property type="component" value="Chromosome"/>
</dbReference>
<accession>A0A8D4LNW5</accession>
<protein>
    <submittedName>
        <fullName evidence="1">Uncharacterized protein</fullName>
    </submittedName>
</protein>
<dbReference type="AlphaFoldDB" id="A0A8D4LNW5"/>
<sequence>MASVPSSLQDKSKNILLSLLPILLLLSADYAFLWFTPTSELIMSHFIFAVLLAQSLFQLIFFKGQLCNGQRHRLSKFNLFFLIFWIIWLILSLLQVNAFVPLRLAYCCGILLTITTWQQPKEKQLRHSVLLLGALVAGLGFILALFPLVLQNLNTTLIYNPFWQANIAIALCYWGLIVARSRLQVFISLLPLIATILLLTSAIFAAGSLFYLYLNKINIAEPIFISGYFIGHLILLALWAIPLLQQKPLSLSVVLVILGIASILPILFY</sequence>
<evidence type="ECO:0000313" key="2">
    <source>
        <dbReference type="Proteomes" id="UP000955338"/>
    </source>
</evidence>
<organism evidence="1 2">
    <name type="scientific">Mergibacter septicus</name>
    <dbReference type="NCBI Taxonomy" id="221402"/>
    <lineage>
        <taxon>Bacteria</taxon>
        <taxon>Pseudomonadati</taxon>
        <taxon>Pseudomonadota</taxon>
        <taxon>Gammaproteobacteria</taxon>
        <taxon>Pasteurellales</taxon>
        <taxon>Pasteurellaceae</taxon>
        <taxon>Mergibacter</taxon>
    </lineage>
</organism>
<dbReference type="RefSeq" id="WP_261920754.1">
    <property type="nucleotide sequence ID" value="NZ_CP022011.1"/>
</dbReference>
<dbReference type="EMBL" id="CP022011">
    <property type="protein sequence ID" value="QDJ14724.1"/>
    <property type="molecule type" value="Genomic_DNA"/>
</dbReference>
<keyword evidence="2" id="KW-1185">Reference proteome</keyword>
<reference evidence="1" key="1">
    <citation type="submission" date="2017-06" db="EMBL/GenBank/DDBJ databases">
        <title>Genome sequencing of pathogenic and non-pathogenic strains within Bisgaard taxon 40.</title>
        <authorList>
            <person name="Ladner J.T."/>
            <person name="Lovett S.P."/>
            <person name="Koroleva G."/>
            <person name="Lorch J.M."/>
        </authorList>
    </citation>
    <scope>NUCLEOTIDE SEQUENCE</scope>
    <source>
        <strain evidence="1">27576-1-I1</strain>
    </source>
</reference>
<name>A0A8D4LNW5_9PAST</name>
<proteinExistence type="predicted"/>
<evidence type="ECO:0000313" key="1">
    <source>
        <dbReference type="EMBL" id="QDJ14724.1"/>
    </source>
</evidence>